<feature type="domain" description="HTH lysR-type" evidence="5">
    <location>
        <begin position="8"/>
        <end position="65"/>
    </location>
</feature>
<keyword evidence="7" id="KW-1185">Reference proteome</keyword>
<dbReference type="eggNOG" id="COG0583">
    <property type="taxonomic scope" value="Bacteria"/>
</dbReference>
<dbReference type="Gene3D" id="3.40.190.290">
    <property type="match status" value="1"/>
</dbReference>
<dbReference type="OrthoDB" id="5293066at2"/>
<dbReference type="InterPro" id="IPR005119">
    <property type="entry name" value="LysR_subst-bd"/>
</dbReference>
<comment type="caution">
    <text evidence="6">The sequence shown here is derived from an EMBL/GenBank/DDBJ whole genome shotgun (WGS) entry which is preliminary data.</text>
</comment>
<dbReference type="PANTHER" id="PTHR30126">
    <property type="entry name" value="HTH-TYPE TRANSCRIPTIONAL REGULATOR"/>
    <property type="match status" value="1"/>
</dbReference>
<dbReference type="AlphaFoldDB" id="F5R9E5"/>
<keyword evidence="4" id="KW-0804">Transcription</keyword>
<name>F5R9E5_METUF</name>
<protein>
    <submittedName>
        <fullName evidence="6">LysR-family transcriptional regulator</fullName>
    </submittedName>
</protein>
<gene>
    <name evidence="6" type="ORF">METUNv1_00853</name>
</gene>
<evidence type="ECO:0000256" key="3">
    <source>
        <dbReference type="ARBA" id="ARBA00023125"/>
    </source>
</evidence>
<dbReference type="PROSITE" id="PS50931">
    <property type="entry name" value="HTH_LYSR"/>
    <property type="match status" value="1"/>
</dbReference>
<dbReference type="InterPro" id="IPR000847">
    <property type="entry name" value="LysR_HTH_N"/>
</dbReference>
<dbReference type="Proteomes" id="UP000005019">
    <property type="component" value="Unassembled WGS sequence"/>
</dbReference>
<dbReference type="Pfam" id="PF03466">
    <property type="entry name" value="LysR_substrate"/>
    <property type="match status" value="1"/>
</dbReference>
<evidence type="ECO:0000313" key="7">
    <source>
        <dbReference type="Proteomes" id="UP000005019"/>
    </source>
</evidence>
<dbReference type="Pfam" id="PF00126">
    <property type="entry name" value="HTH_1"/>
    <property type="match status" value="1"/>
</dbReference>
<dbReference type="InterPro" id="IPR036390">
    <property type="entry name" value="WH_DNA-bd_sf"/>
</dbReference>
<accession>F5R9E5</accession>
<dbReference type="InterPro" id="IPR036388">
    <property type="entry name" value="WH-like_DNA-bd_sf"/>
</dbReference>
<evidence type="ECO:0000256" key="1">
    <source>
        <dbReference type="ARBA" id="ARBA00009437"/>
    </source>
</evidence>
<sequence>MTEREHPLTPDAIRLIATIAEAGSFAGAARALGKVPSALSYSVRQLEDALDVLLFDRASRSAVLTPAGRELLNEGSRLLLEIDAVASRVKRVASGWEGQLAIAANALMCPHTLLDLVDAFYAQRDTARLPPPTRIRLRQEVLSGTWEALLSGAADLAIGVDADDTRNTGLQVMPLGDIRFVFAVAPHHPLARLPEPLDPAMIRMHRAVAIADSALRLSPTTRNLLPGQDVLTVPTLDMKIAAQLRGLGCGFLPEARVRPHVERGELVVKRTAEDKVAQFAIAWRSGAQRGRALDWWLQQLDSPRTRAALLEGAAP</sequence>
<dbReference type="RefSeq" id="WP_008059158.1">
    <property type="nucleotide sequence ID" value="NZ_AFHG01000030.1"/>
</dbReference>
<proteinExistence type="inferred from homology"/>
<dbReference type="Gene3D" id="1.10.10.10">
    <property type="entry name" value="Winged helix-like DNA-binding domain superfamily/Winged helix DNA-binding domain"/>
    <property type="match status" value="1"/>
</dbReference>
<evidence type="ECO:0000259" key="5">
    <source>
        <dbReference type="PROSITE" id="PS50931"/>
    </source>
</evidence>
<dbReference type="GO" id="GO:0003700">
    <property type="term" value="F:DNA-binding transcription factor activity"/>
    <property type="evidence" value="ECO:0007669"/>
    <property type="project" value="InterPro"/>
</dbReference>
<dbReference type="PANTHER" id="PTHR30126:SF4">
    <property type="entry name" value="LYSR FAMILY TRANSCRIPTIONAL REGULATOR"/>
    <property type="match status" value="1"/>
</dbReference>
<organism evidence="6 7">
    <name type="scientific">Methyloversatilis universalis (strain ATCC BAA-1314 / DSM 25237 / JCM 13912 / CCUG 52030 / FAM5)</name>
    <dbReference type="NCBI Taxonomy" id="1000565"/>
    <lineage>
        <taxon>Bacteria</taxon>
        <taxon>Pseudomonadati</taxon>
        <taxon>Pseudomonadota</taxon>
        <taxon>Betaproteobacteria</taxon>
        <taxon>Nitrosomonadales</taxon>
        <taxon>Sterolibacteriaceae</taxon>
        <taxon>Methyloversatilis</taxon>
    </lineage>
</organism>
<dbReference type="STRING" id="1000565.METUNv1_00853"/>
<reference evidence="6 7" key="1">
    <citation type="journal article" date="2011" name="J. Bacteriol.">
        <title>Genome sequence of Methyloversatilis universalis FAM5T, a methylotrophic representative of the order Rhodocyclales.</title>
        <authorList>
            <person name="Kittichotirat W."/>
            <person name="Good N.M."/>
            <person name="Hall R."/>
            <person name="Bringel F."/>
            <person name="Lajus A."/>
            <person name="Medigue C."/>
            <person name="Smalley N.E."/>
            <person name="Beck D."/>
            <person name="Bumgarner R."/>
            <person name="Vuilleumier S."/>
            <person name="Kalyuzhnaya M.G."/>
        </authorList>
    </citation>
    <scope>NUCLEOTIDE SEQUENCE [LARGE SCALE GENOMIC DNA]</scope>
    <source>
        <strain evidence="7">ATCC BAA-1314 / JCM 13912 / FAM5</strain>
    </source>
</reference>
<comment type="similarity">
    <text evidence="1">Belongs to the LysR transcriptional regulatory family.</text>
</comment>
<dbReference type="EMBL" id="AFHG01000030">
    <property type="protein sequence ID" value="EGK73015.1"/>
    <property type="molecule type" value="Genomic_DNA"/>
</dbReference>
<dbReference type="SUPFAM" id="SSF53850">
    <property type="entry name" value="Periplasmic binding protein-like II"/>
    <property type="match status" value="1"/>
</dbReference>
<evidence type="ECO:0000313" key="6">
    <source>
        <dbReference type="EMBL" id="EGK73015.1"/>
    </source>
</evidence>
<evidence type="ECO:0000256" key="2">
    <source>
        <dbReference type="ARBA" id="ARBA00023015"/>
    </source>
</evidence>
<dbReference type="GO" id="GO:0000976">
    <property type="term" value="F:transcription cis-regulatory region binding"/>
    <property type="evidence" value="ECO:0007669"/>
    <property type="project" value="TreeGrafter"/>
</dbReference>
<keyword evidence="3" id="KW-0238">DNA-binding</keyword>
<evidence type="ECO:0000256" key="4">
    <source>
        <dbReference type="ARBA" id="ARBA00023163"/>
    </source>
</evidence>
<keyword evidence="2" id="KW-0805">Transcription regulation</keyword>
<dbReference type="SUPFAM" id="SSF46785">
    <property type="entry name" value="Winged helix' DNA-binding domain"/>
    <property type="match status" value="1"/>
</dbReference>